<dbReference type="InterPro" id="IPR012674">
    <property type="entry name" value="Calycin"/>
</dbReference>
<dbReference type="EMBL" id="GFAC01007810">
    <property type="protein sequence ID" value="JAT91378.1"/>
    <property type="molecule type" value="mRNA"/>
</dbReference>
<sequence>TCDAGGSSIVSHFLHGPDAGKLMESMTRFYCLVYHSKNSAIATEMPCLCARASLIEMPGEHAKYLYQFSPNETQLLSGSTAVRTKRTDHAFKHKNEIIATYVRDWRRYEETFRILYTNYVSCVVFNSTNLGVQLWVRRKLLLQEEGMPYLCALTYDLATKGSGVRQMVYDWKKCRERRSYKEKLEHDS</sequence>
<feature type="non-terminal residue" evidence="1">
    <location>
        <position position="1"/>
    </location>
</feature>
<evidence type="ECO:0000313" key="1">
    <source>
        <dbReference type="EMBL" id="JAT91378.1"/>
    </source>
</evidence>
<dbReference type="Gene3D" id="2.40.128.20">
    <property type="match status" value="1"/>
</dbReference>
<organism evidence="1">
    <name type="scientific">Amblyomma aureolatum</name>
    <dbReference type="NCBI Taxonomy" id="187763"/>
    <lineage>
        <taxon>Eukaryota</taxon>
        <taxon>Metazoa</taxon>
        <taxon>Ecdysozoa</taxon>
        <taxon>Arthropoda</taxon>
        <taxon>Chelicerata</taxon>
        <taxon>Arachnida</taxon>
        <taxon>Acari</taxon>
        <taxon>Parasitiformes</taxon>
        <taxon>Ixodida</taxon>
        <taxon>Ixodoidea</taxon>
        <taxon>Ixodidae</taxon>
        <taxon>Amblyomminae</taxon>
        <taxon>Amblyomma</taxon>
    </lineage>
</organism>
<dbReference type="GO" id="GO:0030682">
    <property type="term" value="P:symbiont-mediated perturbation of host defenses"/>
    <property type="evidence" value="ECO:0007669"/>
    <property type="project" value="InterPro"/>
</dbReference>
<name>A0A1E1WWM1_9ACAR</name>
<accession>A0A1E1WWM1</accession>
<protein>
    <submittedName>
        <fullName evidence="1">Putative salivary lipocalin lipocalin</fullName>
    </submittedName>
</protein>
<dbReference type="GO" id="GO:0043176">
    <property type="term" value="F:amine binding"/>
    <property type="evidence" value="ECO:0007669"/>
    <property type="project" value="InterPro"/>
</dbReference>
<reference evidence="1" key="1">
    <citation type="journal article" date="2017" name="Front. Cell. Infect. Microbiol.">
        <title>The Distinct Transcriptional Response of the Midgut of Amblyomma sculptum and Amblyomma aureolatum Ticks to Rickettsia rickettsii Correlates to Their Differences in Susceptibility to Infection.</title>
        <authorList>
            <person name="Martins L.A."/>
            <person name="Galletti M.F.B.M."/>
            <person name="Ribeiro J.M."/>
            <person name="Fujita A."/>
            <person name="Costa F.B."/>
            <person name="Labruna M.B."/>
            <person name="Daffre S."/>
            <person name="Fogaca A.C."/>
        </authorList>
    </citation>
    <scope>NUCLEOTIDE SEQUENCE</scope>
</reference>
<dbReference type="AlphaFoldDB" id="A0A1E1WWM1"/>
<dbReference type="InterPro" id="IPR002970">
    <property type="entry name" value="Tick_his-bd"/>
</dbReference>
<proteinExistence type="evidence at transcript level"/>
<dbReference type="Pfam" id="PF02098">
    <property type="entry name" value="His_binding"/>
    <property type="match status" value="1"/>
</dbReference>